<feature type="transmembrane region" description="Helical" evidence="1">
    <location>
        <begin position="12"/>
        <end position="30"/>
    </location>
</feature>
<reference evidence="2 3" key="1">
    <citation type="submission" date="2021-02" db="EMBL/GenBank/DDBJ databases">
        <title>Bacillus sp. RD4P76, an endophyte from a halophyte.</title>
        <authorList>
            <person name="Sun J.-Q."/>
        </authorList>
    </citation>
    <scope>NUCLEOTIDE SEQUENCE [LARGE SCALE GENOMIC DNA]</scope>
    <source>
        <strain evidence="2 3">RD4P76</strain>
    </source>
</reference>
<name>A0ABS2DF52_9BACI</name>
<comment type="caution">
    <text evidence="2">The sequence shown here is derived from an EMBL/GenBank/DDBJ whole genome shotgun (WGS) entry which is preliminary data.</text>
</comment>
<keyword evidence="1" id="KW-0472">Membrane</keyword>
<gene>
    <name evidence="2" type="ORF">JR050_05310</name>
</gene>
<proteinExistence type="predicted"/>
<keyword evidence="1" id="KW-1133">Transmembrane helix</keyword>
<evidence type="ECO:0000256" key="1">
    <source>
        <dbReference type="SAM" id="Phobius"/>
    </source>
</evidence>
<dbReference type="EMBL" id="JAFELM010000018">
    <property type="protein sequence ID" value="MBM6617090.1"/>
    <property type="molecule type" value="Genomic_DNA"/>
</dbReference>
<dbReference type="RefSeq" id="WP_204202467.1">
    <property type="nucleotide sequence ID" value="NZ_JAFELM010000018.1"/>
</dbReference>
<dbReference type="Proteomes" id="UP001518925">
    <property type="component" value="Unassembled WGS sequence"/>
</dbReference>
<organism evidence="2 3">
    <name type="scientific">Bacillus suaedaesalsae</name>
    <dbReference type="NCBI Taxonomy" id="2810349"/>
    <lineage>
        <taxon>Bacteria</taxon>
        <taxon>Bacillati</taxon>
        <taxon>Bacillota</taxon>
        <taxon>Bacilli</taxon>
        <taxon>Bacillales</taxon>
        <taxon>Bacillaceae</taxon>
        <taxon>Bacillus</taxon>
    </lineage>
</organism>
<accession>A0ABS2DF52</accession>
<keyword evidence="3" id="KW-1185">Reference proteome</keyword>
<protein>
    <submittedName>
        <fullName evidence="2">Uncharacterized protein</fullName>
    </submittedName>
</protein>
<sequence>MKKSKIKHYLKVTLICTVGSIILLFPFWLLNGKTILTELDVDTFIEENHECLTNSCFDTYVYLSTSSPKGRSYIVPYLIDNVHYKGPYYLDYSFEELKFPIKEYSVEIRSADKVVKRVNGTQKDIKNYGGLETIAVNKIPFNAYKNDGIDIIVEYTSVQNGKEIKHKDVMKYSVVIESQIGFQFWWNWMSI</sequence>
<evidence type="ECO:0000313" key="3">
    <source>
        <dbReference type="Proteomes" id="UP001518925"/>
    </source>
</evidence>
<keyword evidence="1" id="KW-0812">Transmembrane</keyword>
<evidence type="ECO:0000313" key="2">
    <source>
        <dbReference type="EMBL" id="MBM6617090.1"/>
    </source>
</evidence>